<dbReference type="OrthoDB" id="6343110at2759"/>
<dbReference type="RefSeq" id="XP_005183675.2">
    <property type="nucleotide sequence ID" value="XM_005183618.4"/>
</dbReference>
<feature type="signal peptide" evidence="1">
    <location>
        <begin position="1"/>
        <end position="28"/>
    </location>
</feature>
<accession>A0A9J7CTF2</accession>
<feature type="chain" id="PRO_5046179197" evidence="1">
    <location>
        <begin position="29"/>
        <end position="163"/>
    </location>
</feature>
<dbReference type="GeneID" id="101901088"/>
<dbReference type="Proteomes" id="UP001652621">
    <property type="component" value="Unplaced"/>
</dbReference>
<protein>
    <submittedName>
        <fullName evidence="3">Uncharacterized protein CG3556</fullName>
    </submittedName>
</protein>
<dbReference type="PANTHER" id="PTHR10559:SF18">
    <property type="entry name" value="TRANSCOBALAMIN II"/>
    <property type="match status" value="1"/>
</dbReference>
<keyword evidence="1" id="KW-0732">Signal</keyword>
<gene>
    <name evidence="3" type="primary">LOC101901088</name>
</gene>
<dbReference type="VEuPathDB" id="VectorBase:MDOA013122"/>
<dbReference type="Gene3D" id="2.170.130.30">
    <property type="match status" value="1"/>
</dbReference>
<reference evidence="3" key="1">
    <citation type="submission" date="2025-08" db="UniProtKB">
        <authorList>
            <consortium name="RefSeq"/>
        </authorList>
    </citation>
    <scope>IDENTIFICATION</scope>
    <source>
        <strain evidence="3">Aabys</strain>
        <tissue evidence="3">Whole body</tissue>
    </source>
</reference>
<evidence type="ECO:0000313" key="3">
    <source>
        <dbReference type="RefSeq" id="XP_005183675.2"/>
    </source>
</evidence>
<name>A0A9J7CTF2_MUSDO</name>
<dbReference type="InterPro" id="IPR051588">
    <property type="entry name" value="Cobalamin_Transport"/>
</dbReference>
<organism evidence="2 3">
    <name type="scientific">Musca domestica</name>
    <name type="common">House fly</name>
    <dbReference type="NCBI Taxonomy" id="7370"/>
    <lineage>
        <taxon>Eukaryota</taxon>
        <taxon>Metazoa</taxon>
        <taxon>Ecdysozoa</taxon>
        <taxon>Arthropoda</taxon>
        <taxon>Hexapoda</taxon>
        <taxon>Insecta</taxon>
        <taxon>Pterygota</taxon>
        <taxon>Neoptera</taxon>
        <taxon>Endopterygota</taxon>
        <taxon>Diptera</taxon>
        <taxon>Brachycera</taxon>
        <taxon>Muscomorpha</taxon>
        <taxon>Muscoidea</taxon>
        <taxon>Muscidae</taxon>
        <taxon>Musca</taxon>
    </lineage>
</organism>
<dbReference type="PANTHER" id="PTHR10559">
    <property type="entry name" value="TRANSCOBALAMIN-1/GASTRIC INTRINSIC FACTOR"/>
    <property type="match status" value="1"/>
</dbReference>
<dbReference type="VEuPathDB" id="VectorBase:MDOMA2_012275"/>
<evidence type="ECO:0000256" key="1">
    <source>
        <dbReference type="SAM" id="SignalP"/>
    </source>
</evidence>
<evidence type="ECO:0000313" key="2">
    <source>
        <dbReference type="Proteomes" id="UP001652621"/>
    </source>
</evidence>
<dbReference type="eggNOG" id="ENOG502QQHG">
    <property type="taxonomic scope" value="Eukaryota"/>
</dbReference>
<proteinExistence type="predicted"/>
<sequence>MTQQRNGQYWRWLSAIFMALYLLNFAMAKEIDARNIKELSNCDEVSYTYTIWIGSSVSQEFNISLTSPKNTNFFDAMNHAAKIDPRFDFKYKNTSWGHYVTEISGKAEDVKNNIFWLLYNLPEPPNKNNKPGEEYMSPVGVDGLIVENGKNYLFWLRELNLSK</sequence>
<keyword evidence="2" id="KW-1185">Reference proteome</keyword>